<dbReference type="EMBL" id="JAKKPZ010000878">
    <property type="protein sequence ID" value="KAI1691730.1"/>
    <property type="molecule type" value="Genomic_DNA"/>
</dbReference>
<accession>A0AAD4MF70</accession>
<proteinExistence type="predicted"/>
<comment type="caution">
    <text evidence="1">The sequence shown here is derived from an EMBL/GenBank/DDBJ whole genome shotgun (WGS) entry which is preliminary data.</text>
</comment>
<protein>
    <submittedName>
        <fullName evidence="1">Uncharacterized protein</fullName>
    </submittedName>
</protein>
<organism evidence="1 2">
    <name type="scientific">Ditylenchus destructor</name>
    <dbReference type="NCBI Taxonomy" id="166010"/>
    <lineage>
        <taxon>Eukaryota</taxon>
        <taxon>Metazoa</taxon>
        <taxon>Ecdysozoa</taxon>
        <taxon>Nematoda</taxon>
        <taxon>Chromadorea</taxon>
        <taxon>Rhabditida</taxon>
        <taxon>Tylenchina</taxon>
        <taxon>Tylenchomorpha</taxon>
        <taxon>Sphaerularioidea</taxon>
        <taxon>Anguinidae</taxon>
        <taxon>Anguininae</taxon>
        <taxon>Ditylenchus</taxon>
    </lineage>
</organism>
<name>A0AAD4MF70_9BILA</name>
<keyword evidence="2" id="KW-1185">Reference proteome</keyword>
<reference evidence="1" key="1">
    <citation type="submission" date="2022-01" db="EMBL/GenBank/DDBJ databases">
        <title>Genome Sequence Resource for Two Populations of Ditylenchus destructor, the Migratory Endoparasitic Phytonematode.</title>
        <authorList>
            <person name="Zhang H."/>
            <person name="Lin R."/>
            <person name="Xie B."/>
        </authorList>
    </citation>
    <scope>NUCLEOTIDE SEQUENCE</scope>
    <source>
        <strain evidence="1">BazhouSP</strain>
    </source>
</reference>
<evidence type="ECO:0000313" key="1">
    <source>
        <dbReference type="EMBL" id="KAI1691730.1"/>
    </source>
</evidence>
<dbReference type="AlphaFoldDB" id="A0AAD4MF70"/>
<sequence>MSSMRSASSSTRVRTAPRFSARLRASSCTRPGVPTTTCGSWLSSDASCGPSGVPPVSSNSFRLGMPVASLRICLATWSPARGGAQHQRLYADQAGVDGLQQAKTEGGGLAAAGRGLGDHIAAIKDGGQALRLDRREGGVAEGIQAGLQGRLSGRVEKSVHGALYLRARPLPPSFTIVGAPGSG</sequence>
<dbReference type="Proteomes" id="UP001201812">
    <property type="component" value="Unassembled WGS sequence"/>
</dbReference>
<gene>
    <name evidence="1" type="ORF">DdX_21688</name>
</gene>
<evidence type="ECO:0000313" key="2">
    <source>
        <dbReference type="Proteomes" id="UP001201812"/>
    </source>
</evidence>